<dbReference type="Pfam" id="PF04378">
    <property type="entry name" value="RsmJ"/>
    <property type="match status" value="1"/>
</dbReference>
<name>A0AA95KJS2_9GAMM</name>
<dbReference type="EC" id="2.1.1.266" evidence="1"/>
<reference evidence="2" key="1">
    <citation type="journal article" date="2023" name="Int. J. Mol. Sci.">
        <title>Metagenomics Revealed a New Genus 'Candidatus Thiocaldithrix dubininis' gen. nov., sp. nov. and a New Species 'Candidatus Thiothrix putei' sp. nov. in the Family Thiotrichaceae, Some Members of Which Have Traits of Both Na+- and H+-Motive Energetics.</title>
        <authorList>
            <person name="Ravin N.V."/>
            <person name="Muntyan M.S."/>
            <person name="Smolyakov D.D."/>
            <person name="Rudenko T.S."/>
            <person name="Beletsky A.V."/>
            <person name="Mardanov A.V."/>
            <person name="Grabovich M.Y."/>
        </authorList>
    </citation>
    <scope>NUCLEOTIDE SEQUENCE</scope>
    <source>
        <strain evidence="2">GKL-01</strain>
    </source>
</reference>
<feature type="binding site" evidence="1">
    <location>
        <begin position="144"/>
        <end position="145"/>
    </location>
    <ligand>
        <name>S-adenosyl-L-methionine</name>
        <dbReference type="ChEBI" id="CHEBI:59789"/>
    </ligand>
</feature>
<organism evidence="2">
    <name type="scientific">Candidatus Thiocaldithrix dubininis</name>
    <dbReference type="NCBI Taxonomy" id="3080823"/>
    <lineage>
        <taxon>Bacteria</taxon>
        <taxon>Pseudomonadati</taxon>
        <taxon>Pseudomonadota</taxon>
        <taxon>Gammaproteobacteria</taxon>
        <taxon>Thiotrichales</taxon>
        <taxon>Thiotrichaceae</taxon>
        <taxon>Candidatus Thiocaldithrix</taxon>
    </lineage>
</organism>
<keyword evidence="1" id="KW-0698">rRNA processing</keyword>
<feature type="binding site" evidence="1">
    <location>
        <position position="42"/>
    </location>
    <ligand>
        <name>S-adenosyl-L-methionine</name>
        <dbReference type="ChEBI" id="CHEBI:59789"/>
    </ligand>
</feature>
<gene>
    <name evidence="1 2" type="primary">rlmJ</name>
    <name evidence="2" type="ORF">QJT80_12210</name>
</gene>
<keyword evidence="1" id="KW-0808">Transferase</keyword>
<dbReference type="Proteomes" id="UP001300672">
    <property type="component" value="Chromosome"/>
</dbReference>
<dbReference type="GO" id="GO:0036307">
    <property type="term" value="F:23S rRNA (adenine(2030)-N(6))-methyltransferase activity"/>
    <property type="evidence" value="ECO:0007669"/>
    <property type="project" value="UniProtKB-UniRule"/>
</dbReference>
<dbReference type="GO" id="GO:0003723">
    <property type="term" value="F:RNA binding"/>
    <property type="evidence" value="ECO:0007669"/>
    <property type="project" value="UniProtKB-UniRule"/>
</dbReference>
<keyword evidence="1" id="KW-0949">S-adenosyl-L-methionine</keyword>
<feature type="binding site" evidence="1">
    <location>
        <position position="119"/>
    </location>
    <ligand>
        <name>S-adenosyl-L-methionine</name>
        <dbReference type="ChEBI" id="CHEBI:59789"/>
    </ligand>
</feature>
<feature type="active site" description="Proton acceptor" evidence="1">
    <location>
        <position position="165"/>
    </location>
</feature>
<dbReference type="PANTHER" id="PTHR37426">
    <property type="entry name" value="RIBOSOMAL RNA LARGE SUBUNIT METHYLTRANSFERASE J"/>
    <property type="match status" value="1"/>
</dbReference>
<dbReference type="InterPro" id="IPR029063">
    <property type="entry name" value="SAM-dependent_MTases_sf"/>
</dbReference>
<comment type="catalytic activity">
    <reaction evidence="1">
        <text>adenosine(2030) in 23S rRNA + S-adenosyl-L-methionine = N(6)-methyladenosine(2030) in 23S rRNA + S-adenosyl-L-homocysteine + H(+)</text>
        <dbReference type="Rhea" id="RHEA:43736"/>
        <dbReference type="Rhea" id="RHEA-COMP:10668"/>
        <dbReference type="Rhea" id="RHEA-COMP:10669"/>
        <dbReference type="ChEBI" id="CHEBI:15378"/>
        <dbReference type="ChEBI" id="CHEBI:57856"/>
        <dbReference type="ChEBI" id="CHEBI:59789"/>
        <dbReference type="ChEBI" id="CHEBI:74411"/>
        <dbReference type="ChEBI" id="CHEBI:74449"/>
        <dbReference type="EC" id="2.1.1.266"/>
    </reaction>
</comment>
<keyword evidence="1" id="KW-0489">Methyltransferase</keyword>
<keyword evidence="1" id="KW-0694">RNA-binding</keyword>
<accession>A0AA95KJS2</accession>
<proteinExistence type="inferred from homology"/>
<evidence type="ECO:0000313" key="2">
    <source>
        <dbReference type="EMBL" id="WGZ90258.1"/>
    </source>
</evidence>
<dbReference type="HAMAP" id="MF_00934">
    <property type="entry name" value="23SrRNA_methyltr_J"/>
    <property type="match status" value="1"/>
</dbReference>
<sequence>MLSYRHAYHAGNHADVLKHTVLTLTLQYYQQKAKPFGYIDTHAGAGMYALHRAEAQKTQEYSTGILRVWQAPQLPAALQPYLHLIQQANQATEPLKLYPGSPWIAAQCVNASDHLSLYELHPTDYQYLSKLFTHNKRCKINKQDGLTGLISQLPPNPRRAVILIDPSYEVKTDYEAVIKTLQAAYQRFTTGTYLLWYPVIERVRINKMQQTLKKSGIPNILQAELCVQADQIGLGMTGSGLFIINPPWTLAAQLNSALPWLSQHLAITHGAFTLTQLTPEKA</sequence>
<protein>
    <recommendedName>
        <fullName evidence="1">Ribosomal RNA large subunit methyltransferase J</fullName>
        <ecNumber evidence="1">2.1.1.266</ecNumber>
    </recommendedName>
    <alternativeName>
        <fullName evidence="1">23S rRNA (adenine(2030)-N6)-methyltransferase</fullName>
    </alternativeName>
    <alternativeName>
        <fullName evidence="1">23S rRNA m6A2030 methyltransferase</fullName>
    </alternativeName>
</protein>
<comment type="similarity">
    <text evidence="1">Belongs to the RlmJ family.</text>
</comment>
<dbReference type="AlphaFoldDB" id="A0AA95KJS2"/>
<dbReference type="GO" id="GO:0070475">
    <property type="term" value="P:rRNA base methylation"/>
    <property type="evidence" value="ECO:0007669"/>
    <property type="project" value="UniProtKB-UniRule"/>
</dbReference>
<feature type="binding site" evidence="1">
    <location>
        <position position="165"/>
    </location>
    <ligand>
        <name>S-adenosyl-L-methionine</name>
        <dbReference type="ChEBI" id="CHEBI:59789"/>
    </ligand>
</feature>
<feature type="binding site" evidence="1">
    <location>
        <position position="101"/>
    </location>
    <ligand>
        <name>S-adenosyl-L-methionine</name>
        <dbReference type="ChEBI" id="CHEBI:59789"/>
    </ligand>
</feature>
<dbReference type="GO" id="GO:0005829">
    <property type="term" value="C:cytosol"/>
    <property type="evidence" value="ECO:0007669"/>
    <property type="project" value="TreeGrafter"/>
</dbReference>
<dbReference type="PANTHER" id="PTHR37426:SF1">
    <property type="entry name" value="RIBOSOMAL RNA LARGE SUBUNIT METHYLTRANSFERASE J"/>
    <property type="match status" value="1"/>
</dbReference>
<dbReference type="Gene3D" id="3.40.50.150">
    <property type="entry name" value="Vaccinia Virus protein VP39"/>
    <property type="match status" value="1"/>
</dbReference>
<feature type="binding site" evidence="1">
    <location>
        <position position="19"/>
    </location>
    <ligand>
        <name>S-adenosyl-L-methionine</name>
        <dbReference type="ChEBI" id="CHEBI:59789"/>
    </ligand>
</feature>
<evidence type="ECO:0000256" key="1">
    <source>
        <dbReference type="HAMAP-Rule" id="MF_00934"/>
    </source>
</evidence>
<dbReference type="EMBL" id="CP124755">
    <property type="protein sequence ID" value="WGZ90258.1"/>
    <property type="molecule type" value="Genomic_DNA"/>
</dbReference>
<feature type="site" description="Interaction with substrate rRNA" evidence="1">
    <location>
        <position position="4"/>
    </location>
</feature>
<comment type="subunit">
    <text evidence="1">Monomer.</text>
</comment>
<dbReference type="InterPro" id="IPR007473">
    <property type="entry name" value="RlmJ"/>
</dbReference>
<comment type="function">
    <text evidence="1">Specifically methylates the adenine in position 2030 of 23S rRNA.</text>
</comment>
<dbReference type="KEGG" id="tdu:QJT80_12210"/>
<dbReference type="SUPFAM" id="SSF53335">
    <property type="entry name" value="S-adenosyl-L-methionine-dependent methyltransferases"/>
    <property type="match status" value="1"/>
</dbReference>
<reference evidence="2" key="2">
    <citation type="submission" date="2023-04" db="EMBL/GenBank/DDBJ databases">
        <authorList>
            <person name="Beletskiy A.V."/>
            <person name="Mardanov A.V."/>
            <person name="Ravin N.V."/>
        </authorList>
    </citation>
    <scope>NUCLEOTIDE SEQUENCE</scope>
    <source>
        <strain evidence="2">GKL-01</strain>
    </source>
</reference>